<reference evidence="3" key="1">
    <citation type="submission" date="2021-05" db="EMBL/GenBank/DDBJ databases">
        <authorList>
            <person name="Alioto T."/>
            <person name="Alioto T."/>
            <person name="Gomez Garrido J."/>
        </authorList>
    </citation>
    <scope>NUCLEOTIDE SEQUENCE</scope>
</reference>
<feature type="signal peptide" evidence="2">
    <location>
        <begin position="1"/>
        <end position="24"/>
    </location>
</feature>
<dbReference type="AlphaFoldDB" id="A0A8D8LJF9"/>
<keyword evidence="1" id="KW-0812">Transmembrane</keyword>
<feature type="transmembrane region" description="Helical" evidence="1">
    <location>
        <begin position="86"/>
        <end position="119"/>
    </location>
</feature>
<evidence type="ECO:0000256" key="1">
    <source>
        <dbReference type="SAM" id="Phobius"/>
    </source>
</evidence>
<protein>
    <submittedName>
        <fullName evidence="3">Uncharacterized protein</fullName>
    </submittedName>
</protein>
<name>A0A8D8LJF9_9HEMI</name>
<evidence type="ECO:0000256" key="2">
    <source>
        <dbReference type="SAM" id="SignalP"/>
    </source>
</evidence>
<sequence>MSLYLRIVVITFLALFQLRHFVSPLCNVFPRPFSSSANSPSYLSLPSSRLFTFPSISPLFPSTIIFLAHSPLLPASHPLEPLPLHFFYFSSTLFLLILPFYVFSPILPFFALSYFPFILRFSSFHSL</sequence>
<accession>A0A8D8LJF9</accession>
<keyword evidence="1" id="KW-1133">Transmembrane helix</keyword>
<evidence type="ECO:0000313" key="3">
    <source>
        <dbReference type="EMBL" id="CAG6607638.1"/>
    </source>
</evidence>
<keyword evidence="2" id="KW-0732">Signal</keyword>
<organism evidence="3">
    <name type="scientific">Cacopsylla melanoneura</name>
    <dbReference type="NCBI Taxonomy" id="428564"/>
    <lineage>
        <taxon>Eukaryota</taxon>
        <taxon>Metazoa</taxon>
        <taxon>Ecdysozoa</taxon>
        <taxon>Arthropoda</taxon>
        <taxon>Hexapoda</taxon>
        <taxon>Insecta</taxon>
        <taxon>Pterygota</taxon>
        <taxon>Neoptera</taxon>
        <taxon>Paraneoptera</taxon>
        <taxon>Hemiptera</taxon>
        <taxon>Sternorrhyncha</taxon>
        <taxon>Psylloidea</taxon>
        <taxon>Psyllidae</taxon>
        <taxon>Psyllinae</taxon>
        <taxon>Cacopsylla</taxon>
    </lineage>
</organism>
<keyword evidence="1" id="KW-0472">Membrane</keyword>
<feature type="transmembrane region" description="Helical" evidence="1">
    <location>
        <begin position="52"/>
        <end position="74"/>
    </location>
</feature>
<proteinExistence type="predicted"/>
<dbReference type="EMBL" id="HBUF01008632">
    <property type="protein sequence ID" value="CAG6607638.1"/>
    <property type="molecule type" value="Transcribed_RNA"/>
</dbReference>
<feature type="chain" id="PRO_5034677299" evidence="2">
    <location>
        <begin position="25"/>
        <end position="127"/>
    </location>
</feature>